<dbReference type="OrthoDB" id="9180256at2"/>
<keyword evidence="2" id="KW-0812">Transmembrane</keyword>
<evidence type="ECO:0000256" key="1">
    <source>
        <dbReference type="ARBA" id="ARBA00004651"/>
    </source>
</evidence>
<organism evidence="6 7">
    <name type="scientific">Terrimesophilobacter mesophilus</name>
    <dbReference type="NCBI Taxonomy" id="433647"/>
    <lineage>
        <taxon>Bacteria</taxon>
        <taxon>Bacillati</taxon>
        <taxon>Actinomycetota</taxon>
        <taxon>Actinomycetes</taxon>
        <taxon>Micrococcales</taxon>
        <taxon>Microbacteriaceae</taxon>
        <taxon>Terrimesophilobacter</taxon>
    </lineage>
</organism>
<dbReference type="Gene3D" id="1.20.1250.20">
    <property type="entry name" value="MFS general substrate transporter like domains"/>
    <property type="match status" value="2"/>
</dbReference>
<dbReference type="AlphaFoldDB" id="A0A4R8VA47"/>
<dbReference type="InterPro" id="IPR011701">
    <property type="entry name" value="MFS"/>
</dbReference>
<keyword evidence="3" id="KW-1133">Transmembrane helix</keyword>
<gene>
    <name evidence="6" type="ORF">E3N84_08565</name>
</gene>
<feature type="domain" description="Major facilitator superfamily (MFS) profile" evidence="5">
    <location>
        <begin position="225"/>
        <end position="412"/>
    </location>
</feature>
<evidence type="ECO:0000313" key="7">
    <source>
        <dbReference type="Proteomes" id="UP000298488"/>
    </source>
</evidence>
<dbReference type="Proteomes" id="UP000298488">
    <property type="component" value="Unassembled WGS sequence"/>
</dbReference>
<evidence type="ECO:0000259" key="5">
    <source>
        <dbReference type="PROSITE" id="PS50850"/>
    </source>
</evidence>
<dbReference type="InterPro" id="IPR020846">
    <property type="entry name" value="MFS_dom"/>
</dbReference>
<evidence type="ECO:0000256" key="3">
    <source>
        <dbReference type="ARBA" id="ARBA00022989"/>
    </source>
</evidence>
<dbReference type="PROSITE" id="PS50850">
    <property type="entry name" value="MFS"/>
    <property type="match status" value="1"/>
</dbReference>
<proteinExistence type="predicted"/>
<comment type="subcellular location">
    <subcellularLocation>
        <location evidence="1">Cell membrane</location>
        <topology evidence="1">Multi-pass membrane protein</topology>
    </subcellularLocation>
</comment>
<reference evidence="6 7" key="1">
    <citation type="submission" date="2019-03" db="EMBL/GenBank/DDBJ databases">
        <title>Genomics of glacier-inhabiting Cryobacterium strains.</title>
        <authorList>
            <person name="Liu Q."/>
            <person name="Xin Y.-H."/>
        </authorList>
    </citation>
    <scope>NUCLEOTIDE SEQUENCE [LARGE SCALE GENOMIC DNA]</scope>
    <source>
        <strain evidence="6 7">CGMCC 1.10440</strain>
    </source>
</reference>
<dbReference type="SUPFAM" id="SSF103473">
    <property type="entry name" value="MFS general substrate transporter"/>
    <property type="match status" value="1"/>
</dbReference>
<name>A0A4R8VA47_9MICO</name>
<keyword evidence="4" id="KW-0472">Membrane</keyword>
<keyword evidence="7" id="KW-1185">Reference proteome</keyword>
<sequence length="412" mass="41860">MAVPLRTDIRAFGRLVGWEYFPVAFLGRLPFAMMIVGILTIVTTVRGSVAEAGIAAACAGLGTSVLGPTIGAMADRYGERLILIVVCGLSIISTVGLLAVVLAGTPFAVVALVAALAGGLTPQVAPFSRSRLVKFAGIPSAPARRQRALSAVMSYESAMDEASFVAGPVLVGILTSFIAPWAPLALGSLLTAGIVVWFALHPSVNQTHRRHEGADPKSGPVFTVRVLVLAAAMLAVGGVFGSILTGLTEFLRAMGHAEQTGIVYGAMSGGAIVIAIAVAALPRTFGLSARWITFAALGGIGAVLLAVALNLSTVVVALVLSGCGVGAVLVALFSLGADEAPNGRSTTVLTTLQSALVVGQAAAAAVGGYVAQQGGASSTFWITASLSAVLVVLALVHRRLHRRDRARVASAP</sequence>
<dbReference type="PANTHER" id="PTHR23542:SF1">
    <property type="entry name" value="MAJOR FACILITATOR SUPERFAMILY (MFS) PROFILE DOMAIN-CONTAINING PROTEIN"/>
    <property type="match status" value="1"/>
</dbReference>
<evidence type="ECO:0000256" key="2">
    <source>
        <dbReference type="ARBA" id="ARBA00022692"/>
    </source>
</evidence>
<dbReference type="PANTHER" id="PTHR23542">
    <property type="match status" value="1"/>
</dbReference>
<comment type="caution">
    <text evidence="6">The sequence shown here is derived from an EMBL/GenBank/DDBJ whole genome shotgun (WGS) entry which is preliminary data.</text>
</comment>
<dbReference type="Pfam" id="PF07690">
    <property type="entry name" value="MFS_1"/>
    <property type="match status" value="1"/>
</dbReference>
<dbReference type="InterPro" id="IPR036259">
    <property type="entry name" value="MFS_trans_sf"/>
</dbReference>
<dbReference type="EMBL" id="SOFI01000003">
    <property type="protein sequence ID" value="TFB80091.1"/>
    <property type="molecule type" value="Genomic_DNA"/>
</dbReference>
<dbReference type="GO" id="GO:0005886">
    <property type="term" value="C:plasma membrane"/>
    <property type="evidence" value="ECO:0007669"/>
    <property type="project" value="UniProtKB-SubCell"/>
</dbReference>
<protein>
    <submittedName>
        <fullName evidence="6">MFS transporter</fullName>
    </submittedName>
</protein>
<evidence type="ECO:0000256" key="4">
    <source>
        <dbReference type="ARBA" id="ARBA00023136"/>
    </source>
</evidence>
<accession>A0A4R8VA47</accession>
<dbReference type="GO" id="GO:0022857">
    <property type="term" value="F:transmembrane transporter activity"/>
    <property type="evidence" value="ECO:0007669"/>
    <property type="project" value="InterPro"/>
</dbReference>
<evidence type="ECO:0000313" key="6">
    <source>
        <dbReference type="EMBL" id="TFB80091.1"/>
    </source>
</evidence>
<dbReference type="RefSeq" id="WP_104095959.1">
    <property type="nucleotide sequence ID" value="NZ_JACHBP010000001.1"/>
</dbReference>